<evidence type="ECO:0000313" key="1">
    <source>
        <dbReference type="EnsemblProtists" id="HpaP807278"/>
    </source>
</evidence>
<protein>
    <submittedName>
        <fullName evidence="1">Uncharacterized protein</fullName>
    </submittedName>
</protein>
<keyword evidence="2" id="KW-1185">Reference proteome</keyword>
<evidence type="ECO:0000313" key="2">
    <source>
        <dbReference type="Proteomes" id="UP000011713"/>
    </source>
</evidence>
<dbReference type="InParanoid" id="M4BLJ3"/>
<reference evidence="2" key="1">
    <citation type="journal article" date="2010" name="Science">
        <title>Signatures of adaptation to obligate biotrophy in the Hyaloperonospora arabidopsidis genome.</title>
        <authorList>
            <person name="Baxter L."/>
            <person name="Tripathy S."/>
            <person name="Ishaque N."/>
            <person name="Boot N."/>
            <person name="Cabral A."/>
            <person name="Kemen E."/>
            <person name="Thines M."/>
            <person name="Ah-Fong A."/>
            <person name="Anderson R."/>
            <person name="Badejoko W."/>
            <person name="Bittner-Eddy P."/>
            <person name="Boore J.L."/>
            <person name="Chibucos M.C."/>
            <person name="Coates M."/>
            <person name="Dehal P."/>
            <person name="Delehaunty K."/>
            <person name="Dong S."/>
            <person name="Downton P."/>
            <person name="Dumas B."/>
            <person name="Fabro G."/>
            <person name="Fronick C."/>
            <person name="Fuerstenberg S.I."/>
            <person name="Fulton L."/>
            <person name="Gaulin E."/>
            <person name="Govers F."/>
            <person name="Hughes L."/>
            <person name="Humphray S."/>
            <person name="Jiang R.H."/>
            <person name="Judelson H."/>
            <person name="Kamoun S."/>
            <person name="Kyung K."/>
            <person name="Meijer H."/>
            <person name="Minx P."/>
            <person name="Morris P."/>
            <person name="Nelson J."/>
            <person name="Phuntumart V."/>
            <person name="Qutob D."/>
            <person name="Rehmany A."/>
            <person name="Rougon-Cardoso A."/>
            <person name="Ryden P."/>
            <person name="Torto-Alalibo T."/>
            <person name="Studholme D."/>
            <person name="Wang Y."/>
            <person name="Win J."/>
            <person name="Wood J."/>
            <person name="Clifton S.W."/>
            <person name="Rogers J."/>
            <person name="Van den Ackerveken G."/>
            <person name="Jones J.D."/>
            <person name="McDowell J.M."/>
            <person name="Beynon J."/>
            <person name="Tyler B.M."/>
        </authorList>
    </citation>
    <scope>NUCLEOTIDE SEQUENCE [LARGE SCALE GENOMIC DNA]</scope>
    <source>
        <strain evidence="2">Emoy2</strain>
    </source>
</reference>
<proteinExistence type="predicted"/>
<accession>M4BLJ3</accession>
<name>M4BLJ3_HYAAE</name>
<dbReference type="Proteomes" id="UP000011713">
    <property type="component" value="Unassembled WGS sequence"/>
</dbReference>
<dbReference type="AlphaFoldDB" id="M4BLJ3"/>
<sequence length="66" mass="7109">MAGFTLVFGNTMRLDDLGGSAETPPQCATSIPIPTDLAKAIAEEIKLSPSTHRKSTCLSEIYLSRR</sequence>
<dbReference type="EMBL" id="JH598381">
    <property type="status" value="NOT_ANNOTATED_CDS"/>
    <property type="molecule type" value="Genomic_DNA"/>
</dbReference>
<dbReference type="VEuPathDB" id="FungiDB:HpaG807278"/>
<reference evidence="1" key="2">
    <citation type="submission" date="2015-06" db="UniProtKB">
        <authorList>
            <consortium name="EnsemblProtists"/>
        </authorList>
    </citation>
    <scope>IDENTIFICATION</scope>
    <source>
        <strain evidence="1">Emoy2</strain>
    </source>
</reference>
<organism evidence="1 2">
    <name type="scientific">Hyaloperonospora arabidopsidis (strain Emoy2)</name>
    <name type="common">Downy mildew agent</name>
    <name type="synonym">Peronospora arabidopsidis</name>
    <dbReference type="NCBI Taxonomy" id="559515"/>
    <lineage>
        <taxon>Eukaryota</taxon>
        <taxon>Sar</taxon>
        <taxon>Stramenopiles</taxon>
        <taxon>Oomycota</taxon>
        <taxon>Peronosporomycetes</taxon>
        <taxon>Peronosporales</taxon>
        <taxon>Peronosporaceae</taxon>
        <taxon>Hyaloperonospora</taxon>
    </lineage>
</organism>
<dbReference type="EnsemblProtists" id="HpaT807278">
    <property type="protein sequence ID" value="HpaP807278"/>
    <property type="gene ID" value="HpaG807278"/>
</dbReference>
<dbReference type="HOGENOM" id="CLU_2836711_0_0_1"/>